<dbReference type="EMBL" id="BMOD01000003">
    <property type="protein sequence ID" value="GGJ28974.1"/>
    <property type="molecule type" value="Genomic_DNA"/>
</dbReference>
<comment type="caution">
    <text evidence="2">The sequence shown here is derived from an EMBL/GenBank/DDBJ whole genome shotgun (WGS) entry which is preliminary data.</text>
</comment>
<feature type="chain" id="PRO_5047045145" description="Ricin B lectin domain-containing protein" evidence="1">
    <location>
        <begin position="21"/>
        <end position="423"/>
    </location>
</feature>
<dbReference type="CDD" id="cd00161">
    <property type="entry name" value="beta-trefoil_Ricin-like"/>
    <property type="match status" value="1"/>
</dbReference>
<protein>
    <recommendedName>
        <fullName evidence="4">Ricin B lectin domain-containing protein</fullName>
    </recommendedName>
</protein>
<evidence type="ECO:0000313" key="2">
    <source>
        <dbReference type="EMBL" id="GGJ28974.1"/>
    </source>
</evidence>
<feature type="signal peptide" evidence="1">
    <location>
        <begin position="1"/>
        <end position="20"/>
    </location>
</feature>
<reference evidence="3" key="1">
    <citation type="journal article" date="2019" name="Int. J. Syst. Evol. Microbiol.">
        <title>The Global Catalogue of Microorganisms (GCM) 10K type strain sequencing project: providing services to taxonomists for standard genome sequencing and annotation.</title>
        <authorList>
            <consortium name="The Broad Institute Genomics Platform"/>
            <consortium name="The Broad Institute Genome Sequencing Center for Infectious Disease"/>
            <person name="Wu L."/>
            <person name="Ma J."/>
        </authorList>
    </citation>
    <scope>NUCLEOTIDE SEQUENCE [LARGE SCALE GENOMIC DNA]</scope>
    <source>
        <strain evidence="3">JCM 14370</strain>
    </source>
</reference>
<dbReference type="PROSITE" id="PS50231">
    <property type="entry name" value="RICIN_B_LECTIN"/>
    <property type="match status" value="1"/>
</dbReference>
<dbReference type="SUPFAM" id="SSF50370">
    <property type="entry name" value="Ricin B-like lectins"/>
    <property type="match status" value="1"/>
</dbReference>
<proteinExistence type="predicted"/>
<keyword evidence="1" id="KW-0732">Signal</keyword>
<dbReference type="Proteomes" id="UP000632222">
    <property type="component" value="Unassembled WGS sequence"/>
</dbReference>
<keyword evidence="3" id="KW-1185">Reference proteome</keyword>
<organism evidence="2 3">
    <name type="scientific">Deinococcus roseus</name>
    <dbReference type="NCBI Taxonomy" id="392414"/>
    <lineage>
        <taxon>Bacteria</taxon>
        <taxon>Thermotogati</taxon>
        <taxon>Deinococcota</taxon>
        <taxon>Deinococci</taxon>
        <taxon>Deinococcales</taxon>
        <taxon>Deinococcaceae</taxon>
        <taxon>Deinococcus</taxon>
    </lineage>
</organism>
<accession>A0ABQ2CWY1</accession>
<name>A0ABQ2CWY1_9DEIO</name>
<dbReference type="PROSITE" id="PS51257">
    <property type="entry name" value="PROKAR_LIPOPROTEIN"/>
    <property type="match status" value="1"/>
</dbReference>
<evidence type="ECO:0000256" key="1">
    <source>
        <dbReference type="SAM" id="SignalP"/>
    </source>
</evidence>
<dbReference type="InterPro" id="IPR035992">
    <property type="entry name" value="Ricin_B-like_lectins"/>
</dbReference>
<sequence>MRKSLLMSSLALLTACSASLAPTHQAAAVQKQRLESRIGVISYWGTDTSLYNQLPTNSIALINPDSGIFQGQTTTLVGNVSTFKSIVDTQNARGVKMLAYVPTGYFNHTCNQAGVCQTWARIEAQVQAYFQQMPNLKGIFFDEAAPSNWNCSAFVNEYQQLRTIVNRYKSGAIIAYNAGVPDNCVVGGVNAGEIAVLFESDMAAYAAQAQSITDSTSAAHAKGALAWHLVYSVPTQTDMERIAEDAKNRNADYAYMTSIGGDWQNGDNTWGSLPPYWTRETQVLSGGTTPPPTGGVNWGNLSNKLVNSSSQLCLKGISTRVEQQACNSVTAWTLTYQNASGNYYQLKYGINCAYISASNASTVSWGACTQGDRQLWAMQESAGLVYFTSKTNGRALTVASNSAGALVSAQTYSGASTQKYYFQ</sequence>
<evidence type="ECO:0008006" key="4">
    <source>
        <dbReference type="Google" id="ProtNLM"/>
    </source>
</evidence>
<dbReference type="Pfam" id="PF12138">
    <property type="entry name" value="Spherulin4"/>
    <property type="match status" value="1"/>
</dbReference>
<dbReference type="RefSeq" id="WP_189001727.1">
    <property type="nucleotide sequence ID" value="NZ_BMOD01000003.1"/>
</dbReference>
<gene>
    <name evidence="2" type="ORF">GCM10008938_13830</name>
</gene>
<dbReference type="InterPro" id="IPR021986">
    <property type="entry name" value="Spherulin4"/>
</dbReference>
<evidence type="ECO:0000313" key="3">
    <source>
        <dbReference type="Proteomes" id="UP000632222"/>
    </source>
</evidence>
<dbReference type="Gene3D" id="2.80.10.50">
    <property type="match status" value="1"/>
</dbReference>